<evidence type="ECO:0000313" key="6">
    <source>
        <dbReference type="EMBL" id="ATQ73684.1"/>
    </source>
</evidence>
<evidence type="ECO:0000313" key="7">
    <source>
        <dbReference type="Proteomes" id="UP000229897"/>
    </source>
</evidence>
<accession>A0A2D2DFC7</accession>
<evidence type="ECO:0000256" key="3">
    <source>
        <dbReference type="ARBA" id="ARBA00022840"/>
    </source>
</evidence>
<evidence type="ECO:0000256" key="4">
    <source>
        <dbReference type="PIRSR" id="PIRSR006806-1"/>
    </source>
</evidence>
<dbReference type="GO" id="GO:0035999">
    <property type="term" value="P:tetrahydrofolate interconversion"/>
    <property type="evidence" value="ECO:0007669"/>
    <property type="project" value="TreeGrafter"/>
</dbReference>
<organism evidence="6 7">
    <name type="scientific">Massilia violaceinigra</name>
    <dbReference type="NCBI Taxonomy" id="2045208"/>
    <lineage>
        <taxon>Bacteria</taxon>
        <taxon>Pseudomonadati</taxon>
        <taxon>Pseudomonadota</taxon>
        <taxon>Betaproteobacteria</taxon>
        <taxon>Burkholderiales</taxon>
        <taxon>Oxalobacteraceae</taxon>
        <taxon>Telluria group</taxon>
        <taxon>Massilia</taxon>
    </lineage>
</organism>
<protein>
    <recommendedName>
        <fullName evidence="5">5-formyltetrahydrofolate cyclo-ligase</fullName>
        <ecNumber evidence="5">6.3.3.2</ecNumber>
    </recommendedName>
</protein>
<keyword evidence="3 4" id="KW-0067">ATP-binding</keyword>
<keyword evidence="5" id="KW-0460">Magnesium</keyword>
<dbReference type="Pfam" id="PF01812">
    <property type="entry name" value="5-FTHF_cyc-lig"/>
    <property type="match status" value="1"/>
</dbReference>
<keyword evidence="7" id="KW-1185">Reference proteome</keyword>
<keyword evidence="5" id="KW-0479">Metal-binding</keyword>
<dbReference type="PANTHER" id="PTHR23407">
    <property type="entry name" value="ATPASE INHIBITOR/5-FORMYLTETRAHYDROFOLATE CYCLO-LIGASE"/>
    <property type="match status" value="1"/>
</dbReference>
<dbReference type="GO" id="GO:0046872">
    <property type="term" value="F:metal ion binding"/>
    <property type="evidence" value="ECO:0007669"/>
    <property type="project" value="UniProtKB-KW"/>
</dbReference>
<evidence type="ECO:0000256" key="2">
    <source>
        <dbReference type="ARBA" id="ARBA00022741"/>
    </source>
</evidence>
<dbReference type="Proteomes" id="UP000229897">
    <property type="component" value="Chromosome"/>
</dbReference>
<dbReference type="InterPro" id="IPR024185">
    <property type="entry name" value="FTHF_cligase-like_sf"/>
</dbReference>
<keyword evidence="6" id="KW-0436">Ligase</keyword>
<keyword evidence="2 4" id="KW-0547">Nucleotide-binding</keyword>
<comment type="similarity">
    <text evidence="1 5">Belongs to the 5-formyltetrahydrofolate cyclo-ligase family.</text>
</comment>
<reference evidence="6" key="1">
    <citation type="submission" date="2017-10" db="EMBL/GenBank/DDBJ databases">
        <title>Massilia psychrophilum sp. nov., a novel purple-pigmented bacterium isolated from Tianshan glacier, Xinjiang Municipality, China.</title>
        <authorList>
            <person name="Wang H."/>
        </authorList>
    </citation>
    <scope>NUCLEOTIDE SEQUENCE [LARGE SCALE GENOMIC DNA]</scope>
    <source>
        <strain evidence="6">B2</strain>
    </source>
</reference>
<name>A0A2D2DFC7_9BURK</name>
<dbReference type="InterPro" id="IPR002698">
    <property type="entry name" value="FTHF_cligase"/>
</dbReference>
<dbReference type="InterPro" id="IPR037171">
    <property type="entry name" value="NagB/RpiA_transferase-like"/>
</dbReference>
<feature type="binding site" evidence="4">
    <location>
        <begin position="160"/>
        <end position="168"/>
    </location>
    <ligand>
        <name>ATP</name>
        <dbReference type="ChEBI" id="CHEBI:30616"/>
    </ligand>
</feature>
<gene>
    <name evidence="6" type="ORF">CR152_03515</name>
</gene>
<dbReference type="SUPFAM" id="SSF100950">
    <property type="entry name" value="NagB/RpiA/CoA transferase-like"/>
    <property type="match status" value="1"/>
</dbReference>
<dbReference type="GO" id="GO:0005524">
    <property type="term" value="F:ATP binding"/>
    <property type="evidence" value="ECO:0007669"/>
    <property type="project" value="UniProtKB-KW"/>
</dbReference>
<dbReference type="GO" id="GO:0030272">
    <property type="term" value="F:5-formyltetrahydrofolate cyclo-ligase activity"/>
    <property type="evidence" value="ECO:0007669"/>
    <property type="project" value="UniProtKB-EC"/>
</dbReference>
<dbReference type="GO" id="GO:0009396">
    <property type="term" value="P:folic acid-containing compound biosynthetic process"/>
    <property type="evidence" value="ECO:0007669"/>
    <property type="project" value="TreeGrafter"/>
</dbReference>
<comment type="catalytic activity">
    <reaction evidence="5">
        <text>(6S)-5-formyl-5,6,7,8-tetrahydrofolate + ATP = (6R)-5,10-methenyltetrahydrofolate + ADP + phosphate</text>
        <dbReference type="Rhea" id="RHEA:10488"/>
        <dbReference type="ChEBI" id="CHEBI:30616"/>
        <dbReference type="ChEBI" id="CHEBI:43474"/>
        <dbReference type="ChEBI" id="CHEBI:57455"/>
        <dbReference type="ChEBI" id="CHEBI:57457"/>
        <dbReference type="ChEBI" id="CHEBI:456216"/>
        <dbReference type="EC" id="6.3.3.2"/>
    </reaction>
</comment>
<dbReference type="PANTHER" id="PTHR23407:SF1">
    <property type="entry name" value="5-FORMYLTETRAHYDROFOLATE CYCLO-LIGASE"/>
    <property type="match status" value="1"/>
</dbReference>
<dbReference type="AlphaFoldDB" id="A0A2D2DFC7"/>
<dbReference type="Gene3D" id="3.40.50.10420">
    <property type="entry name" value="NagB/RpiA/CoA transferase-like"/>
    <property type="match status" value="1"/>
</dbReference>
<comment type="cofactor">
    <cofactor evidence="5">
        <name>Mg(2+)</name>
        <dbReference type="ChEBI" id="CHEBI:18420"/>
    </cofactor>
</comment>
<dbReference type="PIRSF" id="PIRSF006806">
    <property type="entry name" value="FTHF_cligase"/>
    <property type="match status" value="1"/>
</dbReference>
<dbReference type="EMBL" id="CP024608">
    <property type="protein sequence ID" value="ATQ73684.1"/>
    <property type="molecule type" value="Genomic_DNA"/>
</dbReference>
<feature type="binding site" evidence="4">
    <location>
        <position position="85"/>
    </location>
    <ligand>
        <name>substrate</name>
    </ligand>
</feature>
<dbReference type="NCBIfam" id="TIGR02727">
    <property type="entry name" value="MTHFS_bact"/>
    <property type="match status" value="1"/>
</dbReference>
<evidence type="ECO:0000256" key="1">
    <source>
        <dbReference type="ARBA" id="ARBA00010638"/>
    </source>
</evidence>
<evidence type="ECO:0000256" key="5">
    <source>
        <dbReference type="RuleBase" id="RU361279"/>
    </source>
</evidence>
<feature type="binding site" evidence="4">
    <location>
        <begin position="30"/>
        <end position="34"/>
    </location>
    <ligand>
        <name>ATP</name>
        <dbReference type="ChEBI" id="CHEBI:30616"/>
    </ligand>
</feature>
<dbReference type="KEGG" id="mass:CR152_03515"/>
<sequence length="213" mass="22499">MTGEPRIPCGHAALPASANSHAAFAHGADKAALRAMLKAARRALDPLQKAQRDAAIAARVLAWWQGHMAGGAASLLGVYWPLRGEPDLHPVYAELAGAGVRLALPLVLAPDTALAFVEWVPGEDMLSDRMGVAVPAVQRVLDRPPVLLVPCLGFTAERYRLGYGGGYYDRTLEALPRPYTVGIAYAGDQVVFAGAQHDVALDVVMTEGGINEG</sequence>
<proteinExistence type="inferred from homology"/>
<dbReference type="EC" id="6.3.3.2" evidence="5"/>
<dbReference type="OrthoDB" id="9801938at2"/>
<dbReference type="RefSeq" id="WP_099873706.1">
    <property type="nucleotide sequence ID" value="NZ_CP024608.1"/>
</dbReference>